<evidence type="ECO:0000256" key="5">
    <source>
        <dbReference type="ARBA" id="ARBA00023242"/>
    </source>
</evidence>
<evidence type="ECO:0000256" key="4">
    <source>
        <dbReference type="ARBA" id="ARBA00022833"/>
    </source>
</evidence>
<evidence type="ECO:0000313" key="10">
    <source>
        <dbReference type="Proteomes" id="UP001162131"/>
    </source>
</evidence>
<comment type="caution">
    <text evidence="9">The sequence shown here is derived from an EMBL/GenBank/DDBJ whole genome shotgun (WGS) entry which is preliminary data.</text>
</comment>
<gene>
    <name evidence="9" type="ORF">BSTOLATCC_MIC59751</name>
</gene>
<evidence type="ECO:0000256" key="6">
    <source>
        <dbReference type="SAM" id="MobiDB-lite"/>
    </source>
</evidence>
<dbReference type="AlphaFoldDB" id="A0AAU9KIV9"/>
<organism evidence="9 10">
    <name type="scientific">Blepharisma stoltei</name>
    <dbReference type="NCBI Taxonomy" id="1481888"/>
    <lineage>
        <taxon>Eukaryota</taxon>
        <taxon>Sar</taxon>
        <taxon>Alveolata</taxon>
        <taxon>Ciliophora</taxon>
        <taxon>Postciliodesmatophora</taxon>
        <taxon>Heterotrichea</taxon>
        <taxon>Heterotrichida</taxon>
        <taxon>Blepharismidae</taxon>
        <taxon>Blepharisma</taxon>
    </lineage>
</organism>
<accession>A0AAU9KIV9</accession>
<evidence type="ECO:0000256" key="1">
    <source>
        <dbReference type="ARBA" id="ARBA00004123"/>
    </source>
</evidence>
<dbReference type="EMBL" id="CAJZBQ010000057">
    <property type="protein sequence ID" value="CAG9333942.1"/>
    <property type="molecule type" value="Genomic_DNA"/>
</dbReference>
<dbReference type="GO" id="GO:0008270">
    <property type="term" value="F:zinc ion binding"/>
    <property type="evidence" value="ECO:0007669"/>
    <property type="project" value="UniProtKB-KW"/>
</dbReference>
<dbReference type="InterPro" id="IPR000690">
    <property type="entry name" value="Matrin/U1-C_Znf_C2H2"/>
</dbReference>
<sequence>MNHQIEYYTYGLLIYIPAAAVLAYIISSFSPKKSQPPTKRPKKVQNIQEAQVNIQSQQAPKKPQTTQEKPNQKPQKPKKKKQIIPDGKIAYCKYCEKYLTSDEFLLTHGEGKKHQKNFEGRDGIWYKFVDPSEAEKSEDKDVGLKLNVQAEIEDGWTPITKVSRKKKH</sequence>
<evidence type="ECO:0000256" key="2">
    <source>
        <dbReference type="ARBA" id="ARBA00022723"/>
    </source>
</evidence>
<dbReference type="InterPro" id="IPR013085">
    <property type="entry name" value="U1-CZ_Znf_C2H2"/>
</dbReference>
<feature type="domain" description="Matrin-type" evidence="8">
    <location>
        <begin position="90"/>
        <end position="120"/>
    </location>
</feature>
<dbReference type="SUPFAM" id="SSF57667">
    <property type="entry name" value="beta-beta-alpha zinc fingers"/>
    <property type="match status" value="1"/>
</dbReference>
<keyword evidence="10" id="KW-1185">Reference proteome</keyword>
<evidence type="ECO:0000259" key="8">
    <source>
        <dbReference type="PROSITE" id="PS50171"/>
    </source>
</evidence>
<keyword evidence="2" id="KW-0479">Metal-binding</keyword>
<feature type="compositionally biased region" description="Low complexity" evidence="6">
    <location>
        <begin position="55"/>
        <end position="74"/>
    </location>
</feature>
<comment type="subcellular location">
    <subcellularLocation>
        <location evidence="1">Nucleus</location>
    </subcellularLocation>
</comment>
<dbReference type="Proteomes" id="UP001162131">
    <property type="component" value="Unassembled WGS sequence"/>
</dbReference>
<dbReference type="InterPro" id="IPR003604">
    <property type="entry name" value="Matrin/U1-like-C_Znf_C2H2"/>
</dbReference>
<name>A0AAU9KIV9_9CILI</name>
<reference evidence="9" key="1">
    <citation type="submission" date="2021-09" db="EMBL/GenBank/DDBJ databases">
        <authorList>
            <consortium name="AG Swart"/>
            <person name="Singh M."/>
            <person name="Singh A."/>
            <person name="Seah K."/>
            <person name="Emmerich C."/>
        </authorList>
    </citation>
    <scope>NUCLEOTIDE SEQUENCE</scope>
    <source>
        <strain evidence="9">ATCC30299</strain>
    </source>
</reference>
<feature type="transmembrane region" description="Helical" evidence="7">
    <location>
        <begin position="12"/>
        <end position="30"/>
    </location>
</feature>
<keyword evidence="3" id="KW-0863">Zinc-finger</keyword>
<dbReference type="Gene3D" id="3.30.160.60">
    <property type="entry name" value="Classic Zinc Finger"/>
    <property type="match status" value="1"/>
</dbReference>
<keyword evidence="4" id="KW-0862">Zinc</keyword>
<dbReference type="PROSITE" id="PS50171">
    <property type="entry name" value="ZF_MATRIN"/>
    <property type="match status" value="1"/>
</dbReference>
<dbReference type="SMART" id="SM00451">
    <property type="entry name" value="ZnF_U1"/>
    <property type="match status" value="1"/>
</dbReference>
<keyword evidence="5" id="KW-0539">Nucleus</keyword>
<evidence type="ECO:0000256" key="3">
    <source>
        <dbReference type="ARBA" id="ARBA00022771"/>
    </source>
</evidence>
<dbReference type="GO" id="GO:0003676">
    <property type="term" value="F:nucleic acid binding"/>
    <property type="evidence" value="ECO:0007669"/>
    <property type="project" value="InterPro"/>
</dbReference>
<dbReference type="Pfam" id="PF06220">
    <property type="entry name" value="zf-U1"/>
    <property type="match status" value="1"/>
</dbReference>
<feature type="compositionally biased region" description="Polar residues" evidence="6">
    <location>
        <begin position="45"/>
        <end position="54"/>
    </location>
</feature>
<keyword evidence="7" id="KW-1133">Transmembrane helix</keyword>
<protein>
    <recommendedName>
        <fullName evidence="8">Matrin-type domain-containing protein</fullName>
    </recommendedName>
</protein>
<dbReference type="InterPro" id="IPR036236">
    <property type="entry name" value="Znf_C2H2_sf"/>
</dbReference>
<evidence type="ECO:0000313" key="9">
    <source>
        <dbReference type="EMBL" id="CAG9333942.1"/>
    </source>
</evidence>
<evidence type="ECO:0000256" key="7">
    <source>
        <dbReference type="SAM" id="Phobius"/>
    </source>
</evidence>
<feature type="region of interest" description="Disordered" evidence="6">
    <location>
        <begin position="31"/>
        <end position="82"/>
    </location>
</feature>
<keyword evidence="7" id="KW-0812">Transmembrane</keyword>
<proteinExistence type="predicted"/>
<dbReference type="GO" id="GO:0005634">
    <property type="term" value="C:nucleus"/>
    <property type="evidence" value="ECO:0007669"/>
    <property type="project" value="UniProtKB-SubCell"/>
</dbReference>
<keyword evidence="7" id="KW-0472">Membrane</keyword>